<keyword evidence="2 7" id="KW-0813">Transport</keyword>
<feature type="domain" description="Outer membrane protein beta-barrel" evidence="10">
    <location>
        <begin position="377"/>
        <end position="776"/>
    </location>
</feature>
<evidence type="ECO:0000256" key="5">
    <source>
        <dbReference type="ARBA" id="ARBA00023136"/>
    </source>
</evidence>
<dbReference type="InterPro" id="IPR039426">
    <property type="entry name" value="TonB-dep_rcpt-like"/>
</dbReference>
<keyword evidence="12" id="KW-1185">Reference proteome</keyword>
<evidence type="ECO:0000256" key="7">
    <source>
        <dbReference type="PROSITE-ProRule" id="PRU01360"/>
    </source>
</evidence>
<dbReference type="InterPro" id="IPR036942">
    <property type="entry name" value="Beta-barrel_TonB_sf"/>
</dbReference>
<reference evidence="11" key="1">
    <citation type="submission" date="2022-03" db="EMBL/GenBank/DDBJ databases">
        <title>De novo assembled genomes of Belliella spp. (Cyclobacteriaceae) strains.</title>
        <authorList>
            <person name="Szabo A."/>
            <person name="Korponai K."/>
            <person name="Felfoldi T."/>
        </authorList>
    </citation>
    <scope>NUCLEOTIDE SEQUENCE</scope>
    <source>
        <strain evidence="11">DSM 111904</strain>
    </source>
</reference>
<accession>A0ABS9UZF1</accession>
<dbReference type="InterPro" id="IPR008969">
    <property type="entry name" value="CarboxyPept-like_regulatory"/>
</dbReference>
<keyword evidence="8" id="KW-0732">Signal</keyword>
<evidence type="ECO:0000256" key="4">
    <source>
        <dbReference type="ARBA" id="ARBA00022692"/>
    </source>
</evidence>
<evidence type="ECO:0000259" key="10">
    <source>
        <dbReference type="Pfam" id="PF14905"/>
    </source>
</evidence>
<comment type="subcellular location">
    <subcellularLocation>
        <location evidence="1 7">Cell outer membrane</location>
        <topology evidence="1 7">Multi-pass membrane protein</topology>
    </subcellularLocation>
</comment>
<dbReference type="Proteomes" id="UP001165489">
    <property type="component" value="Unassembled WGS sequence"/>
</dbReference>
<dbReference type="Pfam" id="PF14905">
    <property type="entry name" value="OMP_b-brl_3"/>
    <property type="match status" value="1"/>
</dbReference>
<keyword evidence="5 7" id="KW-0472">Membrane</keyword>
<dbReference type="Gene3D" id="2.60.40.1120">
    <property type="entry name" value="Carboxypeptidase-like, regulatory domain"/>
    <property type="match status" value="1"/>
</dbReference>
<feature type="chain" id="PRO_5045682249" evidence="8">
    <location>
        <begin position="23"/>
        <end position="792"/>
    </location>
</feature>
<dbReference type="Pfam" id="PF07715">
    <property type="entry name" value="Plug"/>
    <property type="match status" value="1"/>
</dbReference>
<dbReference type="SUPFAM" id="SSF56935">
    <property type="entry name" value="Porins"/>
    <property type="match status" value="1"/>
</dbReference>
<evidence type="ECO:0000313" key="12">
    <source>
        <dbReference type="Proteomes" id="UP001165489"/>
    </source>
</evidence>
<comment type="similarity">
    <text evidence="7">Belongs to the TonB-dependent receptor family.</text>
</comment>
<feature type="domain" description="TonB-dependent receptor plug" evidence="9">
    <location>
        <begin position="143"/>
        <end position="223"/>
    </location>
</feature>
<dbReference type="Gene3D" id="2.170.130.10">
    <property type="entry name" value="TonB-dependent receptor, plug domain"/>
    <property type="match status" value="1"/>
</dbReference>
<name>A0ABS9UZF1_9BACT</name>
<sequence length="792" mass="89604">MKTIIKLFLIGMMLINGTSSIAQQDAFNVTGILKSKDTNQPVAYATVMLRSSETHEMLAGTTSLENGSFTISTTSKSFYLEISFIGYTTKKVQRPNTNLNEINLGIILMEEDSQTLDEVVIQGERSRTEFQLDKRVFNVGQDISSTGASALQILNNIPSVSVNIEGQISLRGSQGVRILINGKPSVLASEQGNIMGTITADMIESIEVITNPSAKYEAEGTSGIINIILKKEGEKNLNGSITLNTGIPNNHSLGLSLNKRTDKVNLFAQLGVGYRTFPHHNETLNREIVNNSELHTLSDRDFKEEFYNLILGTDYRVNNSTVISLSGQFAYEKETTDSKNDYTLKNLEGTITDIWSRKEDSYADNPKWQGEFQVKKDFDESGDHSLLASATGAFFRKDQVSDFQNSTILGDRPDALQKLNTDYKEGIYTFKLDYTRPFSSYYELETGTQYVINGVSNDFAVLDQHEGEWIPDPNFTNVFVFDQDVLGLYSTISREKDKWGAKLGLRFEYTAQDTRLEETQENNRQRYGDLFPTVHTSYKFSDKYSLQAGYSARIFRPGLWELNPFFALQDNFNIYTGNPNLVPEYTDSYEVTSIYHLDKVSFNIGVYQRITTNVIEEVLTVEDNISIRKPDNVGRSRTTGLEFNSKYTPWDWATIDIDLNYNAFSRKGTYKQETFEFSGNRWTSRAMGKVKLPANFDLEAAWTYESAYETLQLDILDNYFLDLGLRKKLLKGKAVANLSVRDVFATRRFRAVSSREDLEFNRLGMSGRFITLGISYGIGKGDAMEFSGQKRF</sequence>
<dbReference type="Pfam" id="PF13715">
    <property type="entry name" value="CarbopepD_reg_2"/>
    <property type="match status" value="1"/>
</dbReference>
<dbReference type="PANTHER" id="PTHR40980:SF4">
    <property type="entry name" value="TONB-DEPENDENT RECEPTOR-LIKE BETA-BARREL DOMAIN-CONTAINING PROTEIN"/>
    <property type="match status" value="1"/>
</dbReference>
<evidence type="ECO:0000256" key="3">
    <source>
        <dbReference type="ARBA" id="ARBA00022452"/>
    </source>
</evidence>
<dbReference type="PROSITE" id="PS52016">
    <property type="entry name" value="TONB_DEPENDENT_REC_3"/>
    <property type="match status" value="1"/>
</dbReference>
<dbReference type="Gene3D" id="2.40.170.20">
    <property type="entry name" value="TonB-dependent receptor, beta-barrel domain"/>
    <property type="match status" value="1"/>
</dbReference>
<evidence type="ECO:0000259" key="9">
    <source>
        <dbReference type="Pfam" id="PF07715"/>
    </source>
</evidence>
<comment type="caution">
    <text evidence="11">The sequence shown here is derived from an EMBL/GenBank/DDBJ whole genome shotgun (WGS) entry which is preliminary data.</text>
</comment>
<dbReference type="PANTHER" id="PTHR40980">
    <property type="entry name" value="PLUG DOMAIN-CONTAINING PROTEIN"/>
    <property type="match status" value="1"/>
</dbReference>
<evidence type="ECO:0000256" key="2">
    <source>
        <dbReference type="ARBA" id="ARBA00022448"/>
    </source>
</evidence>
<evidence type="ECO:0000256" key="8">
    <source>
        <dbReference type="SAM" id="SignalP"/>
    </source>
</evidence>
<evidence type="ECO:0000256" key="1">
    <source>
        <dbReference type="ARBA" id="ARBA00004571"/>
    </source>
</evidence>
<keyword evidence="3 7" id="KW-1134">Transmembrane beta strand</keyword>
<protein>
    <submittedName>
        <fullName evidence="11">TonB-dependent receptor</fullName>
    </submittedName>
</protein>
<keyword evidence="4 7" id="KW-0812">Transmembrane</keyword>
<organism evidence="11 12">
    <name type="scientific">Belliella filtrata</name>
    <dbReference type="NCBI Taxonomy" id="2923435"/>
    <lineage>
        <taxon>Bacteria</taxon>
        <taxon>Pseudomonadati</taxon>
        <taxon>Bacteroidota</taxon>
        <taxon>Cytophagia</taxon>
        <taxon>Cytophagales</taxon>
        <taxon>Cyclobacteriaceae</taxon>
        <taxon>Belliella</taxon>
    </lineage>
</organism>
<keyword evidence="6 7" id="KW-0998">Cell outer membrane</keyword>
<evidence type="ECO:0000313" key="11">
    <source>
        <dbReference type="EMBL" id="MCH7409518.1"/>
    </source>
</evidence>
<dbReference type="InterPro" id="IPR037066">
    <property type="entry name" value="Plug_dom_sf"/>
</dbReference>
<evidence type="ECO:0000256" key="6">
    <source>
        <dbReference type="ARBA" id="ARBA00023237"/>
    </source>
</evidence>
<keyword evidence="11" id="KW-0675">Receptor</keyword>
<proteinExistence type="inferred from homology"/>
<gene>
    <name evidence="11" type="ORF">MM239_08935</name>
</gene>
<dbReference type="InterPro" id="IPR012910">
    <property type="entry name" value="Plug_dom"/>
</dbReference>
<dbReference type="SUPFAM" id="SSF49464">
    <property type="entry name" value="Carboxypeptidase regulatory domain-like"/>
    <property type="match status" value="1"/>
</dbReference>
<dbReference type="EMBL" id="JAKZGP010000018">
    <property type="protein sequence ID" value="MCH7409518.1"/>
    <property type="molecule type" value="Genomic_DNA"/>
</dbReference>
<feature type="signal peptide" evidence="8">
    <location>
        <begin position="1"/>
        <end position="22"/>
    </location>
</feature>
<dbReference type="InterPro" id="IPR041700">
    <property type="entry name" value="OMP_b-brl_3"/>
</dbReference>
<dbReference type="RefSeq" id="WP_241347864.1">
    <property type="nucleotide sequence ID" value="NZ_JAKZGP010000018.1"/>
</dbReference>